<dbReference type="CDD" id="cd13580">
    <property type="entry name" value="PBP2_AlgQ_like_1"/>
    <property type="match status" value="1"/>
</dbReference>
<feature type="compositionally biased region" description="Polar residues" evidence="2">
    <location>
        <begin position="23"/>
        <end position="37"/>
    </location>
</feature>
<sequence>MKHGKKVILASVLALSLMAGCSSNSSNNPGTNASQTNDAKESSGTEKEAPIEISIGSTWNLPSADGNPTQKYLEEKYNVKFVNMNLTDESFKLKLASNEIPDIFPGTLQEADMANYARQGIIAVISTDEIKQYMPKYSADIDAIDTAAWGIALVDGKNYGVPRIWLNGRYGFIPTYNGAWLNKIGYTEAPKTLEEYEDVLTKFRNDDPDGNGKKDTYGMTGRGKAARNQLFNEVFASYGVNPYQFMLAADGTVTWGGITDQAKEAVKKINQWYNADLIDPEFLTDDNDQITTKWNSQKIGMKDTFMYHHLFGMLEQDKANGFPVVYGKGLIGPAGKTYVMSNGPLQTPLMFGKQLEKDDKKRIKILQMLEDLATNDEVYLKTTYGEEGVSYDMVDGVPVWKKEYLDTPQLQNDLGTGGYYNPFVDRSLSNAKFQMPADKQAFSDKLNAGNEIISDLLGPTPLESKTQYLANLNTLEDSFYSKVMVTKGDVEKEFESFKAEWLKAGGQQMLDEATKVYKERQEALK</sequence>
<feature type="region of interest" description="Disordered" evidence="2">
    <location>
        <begin position="23"/>
        <end position="49"/>
    </location>
</feature>
<feature type="signal peptide" evidence="3">
    <location>
        <begin position="1"/>
        <end position="25"/>
    </location>
</feature>
<organism evidence="4 5">
    <name type="scientific">Paenibacillus catalpae</name>
    <dbReference type="NCBI Taxonomy" id="1045775"/>
    <lineage>
        <taxon>Bacteria</taxon>
        <taxon>Bacillati</taxon>
        <taxon>Bacillota</taxon>
        <taxon>Bacilli</taxon>
        <taxon>Bacillales</taxon>
        <taxon>Paenibacillaceae</taxon>
        <taxon>Paenibacillus</taxon>
    </lineage>
</organism>
<dbReference type="PROSITE" id="PS51257">
    <property type="entry name" value="PROKAR_LIPOPROTEIN"/>
    <property type="match status" value="1"/>
</dbReference>
<protein>
    <submittedName>
        <fullName evidence="4">Putative aldouronate transport system substrate-binding protein</fullName>
    </submittedName>
</protein>
<feature type="compositionally biased region" description="Basic and acidic residues" evidence="2">
    <location>
        <begin position="38"/>
        <end position="49"/>
    </location>
</feature>
<evidence type="ECO:0000256" key="2">
    <source>
        <dbReference type="SAM" id="MobiDB-lite"/>
    </source>
</evidence>
<gene>
    <name evidence="4" type="ORF">SAMN05216378_0352</name>
</gene>
<dbReference type="Gene3D" id="3.40.190.10">
    <property type="entry name" value="Periplasmic binding protein-like II"/>
    <property type="match status" value="2"/>
</dbReference>
<feature type="chain" id="PRO_5038555996" evidence="3">
    <location>
        <begin position="26"/>
        <end position="525"/>
    </location>
</feature>
<dbReference type="Proteomes" id="UP000198855">
    <property type="component" value="Unassembled WGS sequence"/>
</dbReference>
<name>A0A1I1T4B3_9BACL</name>
<dbReference type="InterPro" id="IPR050490">
    <property type="entry name" value="Bact_solute-bd_prot1"/>
</dbReference>
<dbReference type="STRING" id="1045775.SAMN05216378_0352"/>
<reference evidence="5" key="1">
    <citation type="submission" date="2016-10" db="EMBL/GenBank/DDBJ databases">
        <authorList>
            <person name="Varghese N."/>
            <person name="Submissions S."/>
        </authorList>
    </citation>
    <scope>NUCLEOTIDE SEQUENCE [LARGE SCALE GENOMIC DNA]</scope>
    <source>
        <strain evidence="5">CGMCC 1.10784</strain>
    </source>
</reference>
<dbReference type="SUPFAM" id="SSF53850">
    <property type="entry name" value="Periplasmic binding protein-like II"/>
    <property type="match status" value="1"/>
</dbReference>
<keyword evidence="5" id="KW-1185">Reference proteome</keyword>
<evidence type="ECO:0000256" key="3">
    <source>
        <dbReference type="SAM" id="SignalP"/>
    </source>
</evidence>
<accession>A0A1I1T4B3</accession>
<evidence type="ECO:0000313" key="5">
    <source>
        <dbReference type="Proteomes" id="UP000198855"/>
    </source>
</evidence>
<evidence type="ECO:0000256" key="1">
    <source>
        <dbReference type="ARBA" id="ARBA00022729"/>
    </source>
</evidence>
<dbReference type="EMBL" id="FOMT01000001">
    <property type="protein sequence ID" value="SFD53486.1"/>
    <property type="molecule type" value="Genomic_DNA"/>
</dbReference>
<evidence type="ECO:0000313" key="4">
    <source>
        <dbReference type="EMBL" id="SFD53486.1"/>
    </source>
</evidence>
<proteinExistence type="predicted"/>
<dbReference type="RefSeq" id="WP_091180300.1">
    <property type="nucleotide sequence ID" value="NZ_FOMT01000001.1"/>
</dbReference>
<keyword evidence="1 3" id="KW-0732">Signal</keyword>
<dbReference type="PANTHER" id="PTHR43649:SF33">
    <property type="entry name" value="POLYGALACTURONAN_RHAMNOGALACTURONAN-BINDING PROTEIN YTCQ"/>
    <property type="match status" value="1"/>
</dbReference>
<dbReference type="AlphaFoldDB" id="A0A1I1T4B3"/>
<dbReference type="PANTHER" id="PTHR43649">
    <property type="entry name" value="ARABINOSE-BINDING PROTEIN-RELATED"/>
    <property type="match status" value="1"/>
</dbReference>
<dbReference type="OrthoDB" id="2649544at2"/>